<keyword evidence="2 6" id="KW-0288">FMN</keyword>
<comment type="caution">
    <text evidence="6">Lacks conserved residue(s) required for the propagation of feature annotation.</text>
</comment>
<dbReference type="SUPFAM" id="SSF52218">
    <property type="entry name" value="Flavoproteins"/>
    <property type="match status" value="1"/>
</dbReference>
<name>I3X549_SINF2</name>
<dbReference type="InterPro" id="IPR003680">
    <property type="entry name" value="Flavodoxin_fold"/>
</dbReference>
<dbReference type="InterPro" id="IPR029039">
    <property type="entry name" value="Flavoprotein-like_sf"/>
</dbReference>
<dbReference type="PANTHER" id="PTHR43741:SF4">
    <property type="entry name" value="FMN-DEPENDENT NADH:QUINONE OXIDOREDUCTASE"/>
    <property type="match status" value="1"/>
</dbReference>
<comment type="catalytic activity">
    <reaction evidence="5">
        <text>N,N-dimethyl-1,4-phenylenediamine + anthranilate + 2 NAD(+) = 2-(4-dimethylaminophenyl)diazenylbenzoate + 2 NADH + 2 H(+)</text>
        <dbReference type="Rhea" id="RHEA:55872"/>
        <dbReference type="ChEBI" id="CHEBI:15378"/>
        <dbReference type="ChEBI" id="CHEBI:15783"/>
        <dbReference type="ChEBI" id="CHEBI:16567"/>
        <dbReference type="ChEBI" id="CHEBI:57540"/>
        <dbReference type="ChEBI" id="CHEBI:57945"/>
        <dbReference type="ChEBI" id="CHEBI:71579"/>
        <dbReference type="EC" id="1.7.1.17"/>
    </reaction>
    <physiologicalReaction direction="right-to-left" evidence="5">
        <dbReference type="Rhea" id="RHEA:55874"/>
    </physiologicalReaction>
</comment>
<evidence type="ECO:0000256" key="3">
    <source>
        <dbReference type="ARBA" id="ARBA00023002"/>
    </source>
</evidence>
<dbReference type="GO" id="GO:0016655">
    <property type="term" value="F:oxidoreductase activity, acting on NAD(P)H, quinone or similar compound as acceptor"/>
    <property type="evidence" value="ECO:0007669"/>
    <property type="project" value="InterPro"/>
</dbReference>
<dbReference type="EC" id="1.6.5.-" evidence="6"/>
<feature type="domain" description="Flavodoxin-like fold" evidence="7">
    <location>
        <begin position="4"/>
        <end position="204"/>
    </location>
</feature>
<dbReference type="RefSeq" id="WP_014763173.1">
    <property type="nucleotide sequence ID" value="NC_018000.1"/>
</dbReference>
<dbReference type="PATRIC" id="fig|1185652.3.peg.2517"/>
<dbReference type="PANTHER" id="PTHR43741">
    <property type="entry name" value="FMN-DEPENDENT NADH-AZOREDUCTASE 1"/>
    <property type="match status" value="1"/>
</dbReference>
<evidence type="ECO:0000256" key="1">
    <source>
        <dbReference type="ARBA" id="ARBA00022630"/>
    </source>
</evidence>
<feature type="binding site" evidence="6">
    <location>
        <position position="10"/>
    </location>
    <ligand>
        <name>FMN</name>
        <dbReference type="ChEBI" id="CHEBI:58210"/>
    </ligand>
</feature>
<dbReference type="EC" id="1.7.1.17" evidence="6"/>
<evidence type="ECO:0000313" key="8">
    <source>
        <dbReference type="EMBL" id="AFL51005.1"/>
    </source>
</evidence>
<evidence type="ECO:0000256" key="5">
    <source>
        <dbReference type="ARBA" id="ARBA00048542"/>
    </source>
</evidence>
<dbReference type="HOGENOM" id="CLU_088964_1_0_5"/>
<dbReference type="Gene3D" id="3.40.50.360">
    <property type="match status" value="1"/>
</dbReference>
<evidence type="ECO:0000259" key="7">
    <source>
        <dbReference type="Pfam" id="PF02525"/>
    </source>
</evidence>
<dbReference type="HAMAP" id="MF_01216">
    <property type="entry name" value="Azoreductase_type1"/>
    <property type="match status" value="1"/>
</dbReference>
<evidence type="ECO:0000256" key="4">
    <source>
        <dbReference type="ARBA" id="ARBA00023027"/>
    </source>
</evidence>
<dbReference type="Pfam" id="PF02525">
    <property type="entry name" value="Flavodoxin_2"/>
    <property type="match status" value="1"/>
</dbReference>
<keyword evidence="4 6" id="KW-0520">NAD</keyword>
<comment type="function">
    <text evidence="6">Also exhibits azoreductase activity. Catalyzes the reductive cleavage of the azo bond in aromatic azo compounds to the corresponding amines.</text>
</comment>
<reference evidence="8 9" key="1">
    <citation type="journal article" date="2012" name="J. Bacteriol.">
        <title>Complete genome sequence of the broad-host-range strain Sinorhizobium fredii USDA257.</title>
        <authorList>
            <person name="Schuldes J."/>
            <person name="Rodriguez Orbegoso M."/>
            <person name="Schmeisser C."/>
            <person name="Krishnan H.B."/>
            <person name="Daniel R."/>
            <person name="Streit W.R."/>
        </authorList>
    </citation>
    <scope>NUCLEOTIDE SEQUENCE [LARGE SCALE GENOMIC DNA]</scope>
    <source>
        <strain evidence="8 9">USDA 257</strain>
    </source>
</reference>
<keyword evidence="3 6" id="KW-0560">Oxidoreductase</keyword>
<dbReference type="AlphaFoldDB" id="I3X549"/>
<dbReference type="eggNOG" id="COG1182">
    <property type="taxonomic scope" value="Bacteria"/>
</dbReference>
<dbReference type="GO" id="GO:0010181">
    <property type="term" value="F:FMN binding"/>
    <property type="evidence" value="ECO:0007669"/>
    <property type="project" value="UniProtKB-UniRule"/>
</dbReference>
<keyword evidence="1 6" id="KW-0285">Flavoprotein</keyword>
<evidence type="ECO:0000256" key="2">
    <source>
        <dbReference type="ARBA" id="ARBA00022643"/>
    </source>
</evidence>
<comment type="similarity">
    <text evidence="6">Belongs to the azoreductase type 1 family.</text>
</comment>
<dbReference type="Proteomes" id="UP000006180">
    <property type="component" value="Chromosome"/>
</dbReference>
<comment type="cofactor">
    <cofactor evidence="6">
        <name>FMN</name>
        <dbReference type="ChEBI" id="CHEBI:58210"/>
    </cofactor>
    <text evidence="6">Binds 1 FMN per subunit.</text>
</comment>
<comment type="catalytic activity">
    <reaction evidence="6">
        <text>2 a quinone + NADH + H(+) = 2 a 1,4-benzosemiquinone + NAD(+)</text>
        <dbReference type="Rhea" id="RHEA:65952"/>
        <dbReference type="ChEBI" id="CHEBI:15378"/>
        <dbReference type="ChEBI" id="CHEBI:57540"/>
        <dbReference type="ChEBI" id="CHEBI:57945"/>
        <dbReference type="ChEBI" id="CHEBI:132124"/>
        <dbReference type="ChEBI" id="CHEBI:134225"/>
    </reaction>
</comment>
<proteinExistence type="inferred from homology"/>
<evidence type="ECO:0000256" key="6">
    <source>
        <dbReference type="HAMAP-Rule" id="MF_01216"/>
    </source>
</evidence>
<dbReference type="InterPro" id="IPR023048">
    <property type="entry name" value="NADH:quinone_OxRdtase_FMN_depd"/>
</dbReference>
<organism evidence="8 9">
    <name type="scientific">Sinorhizobium fredii (strain USDA 257)</name>
    <dbReference type="NCBI Taxonomy" id="1185652"/>
    <lineage>
        <taxon>Bacteria</taxon>
        <taxon>Pseudomonadati</taxon>
        <taxon>Pseudomonadota</taxon>
        <taxon>Alphaproteobacteria</taxon>
        <taxon>Hyphomicrobiales</taxon>
        <taxon>Rhizobiaceae</taxon>
        <taxon>Sinorhizobium/Ensifer group</taxon>
        <taxon>Sinorhizobium</taxon>
    </lineage>
</organism>
<feature type="binding site" evidence="6">
    <location>
        <begin position="16"/>
        <end position="18"/>
    </location>
    <ligand>
        <name>FMN</name>
        <dbReference type="ChEBI" id="CHEBI:58210"/>
    </ligand>
</feature>
<comment type="function">
    <text evidence="6">Quinone reductase that provides resistance to thiol-specific stress caused by electrophilic quinones.</text>
</comment>
<dbReference type="KEGG" id="sfd:USDA257_c24290"/>
<gene>
    <name evidence="8" type="primary">azoR9</name>
    <name evidence="6" type="synonym">azoR</name>
    <name evidence="8" type="ORF">USDA257_c24290</name>
</gene>
<evidence type="ECO:0000313" key="9">
    <source>
        <dbReference type="Proteomes" id="UP000006180"/>
    </source>
</evidence>
<dbReference type="EMBL" id="CP003563">
    <property type="protein sequence ID" value="AFL51005.1"/>
    <property type="molecule type" value="Genomic_DNA"/>
</dbReference>
<protein>
    <recommendedName>
        <fullName evidence="6">FMN dependent NADH:quinone oxidoreductase</fullName>
        <ecNumber evidence="6">1.6.5.-</ecNumber>
    </recommendedName>
    <alternativeName>
        <fullName evidence="6">Azo-dye reductase</fullName>
    </alternativeName>
    <alternativeName>
        <fullName evidence="6">FMN-dependent NADH-azo compound oxidoreductase</fullName>
    </alternativeName>
    <alternativeName>
        <fullName evidence="6">FMN-dependent NADH-azoreductase</fullName>
        <ecNumber evidence="6">1.7.1.17</ecNumber>
    </alternativeName>
</protein>
<accession>I3X549</accession>
<sequence length="211" mass="23837">MTSLLYVECSPRKQRSASIEVSQSFLDAYQEKHPGSTVQQMNLWNTDLPEFDEEAMAAKYTGLSGGVRTSSQEAAWDRIKQLAQPFSAADKILFAVPLWNFSIPYKLKHLIDLISQKDVLFNFDENGFTGRLTGKKAAVIYARGLDYFSSSTATPQAGYDFQRPYMEMWLNFIGISDISTIIVEKTLYGAEIDTQARENAKREAAMLAREF</sequence>
<dbReference type="GO" id="GO:0009055">
    <property type="term" value="F:electron transfer activity"/>
    <property type="evidence" value="ECO:0007669"/>
    <property type="project" value="UniProtKB-UniRule"/>
</dbReference>
<dbReference type="InterPro" id="IPR050104">
    <property type="entry name" value="FMN-dep_NADH:Q_OxRdtase_AzoR1"/>
</dbReference>
<comment type="subunit">
    <text evidence="6">Homodimer.</text>
</comment>
<dbReference type="GO" id="GO:0016652">
    <property type="term" value="F:oxidoreductase activity, acting on NAD(P)H as acceptor"/>
    <property type="evidence" value="ECO:0007669"/>
    <property type="project" value="UniProtKB-UniRule"/>
</dbReference>